<feature type="non-terminal residue" evidence="1">
    <location>
        <position position="1"/>
    </location>
</feature>
<reference evidence="1" key="1">
    <citation type="submission" date="2021-06" db="EMBL/GenBank/DDBJ databases">
        <authorList>
            <person name="Kallberg Y."/>
            <person name="Tangrot J."/>
            <person name="Rosling A."/>
        </authorList>
    </citation>
    <scope>NUCLEOTIDE SEQUENCE</scope>
    <source>
        <strain evidence="1">MA453B</strain>
    </source>
</reference>
<feature type="non-terminal residue" evidence="1">
    <location>
        <position position="53"/>
    </location>
</feature>
<dbReference type="AlphaFoldDB" id="A0A9N9JH70"/>
<proteinExistence type="predicted"/>
<sequence length="53" mass="5836">LHALTKTTEENSYPVADSSKKVTRFSILFLNLAADKTKGQKVERFGFTSSANS</sequence>
<accession>A0A9N9JH70</accession>
<comment type="caution">
    <text evidence="1">The sequence shown here is derived from an EMBL/GenBank/DDBJ whole genome shotgun (WGS) entry which is preliminary data.</text>
</comment>
<evidence type="ECO:0000313" key="1">
    <source>
        <dbReference type="EMBL" id="CAG8778963.1"/>
    </source>
</evidence>
<dbReference type="Proteomes" id="UP000789405">
    <property type="component" value="Unassembled WGS sequence"/>
</dbReference>
<dbReference type="EMBL" id="CAJVPY010021265">
    <property type="protein sequence ID" value="CAG8778963.1"/>
    <property type="molecule type" value="Genomic_DNA"/>
</dbReference>
<name>A0A9N9JH70_9GLOM</name>
<evidence type="ECO:0000313" key="2">
    <source>
        <dbReference type="Proteomes" id="UP000789405"/>
    </source>
</evidence>
<gene>
    <name evidence="1" type="ORF">DERYTH_LOCUS19428</name>
</gene>
<protein>
    <submittedName>
        <fullName evidence="1">3144_t:CDS:1</fullName>
    </submittedName>
</protein>
<organism evidence="1 2">
    <name type="scientific">Dentiscutata erythropus</name>
    <dbReference type="NCBI Taxonomy" id="1348616"/>
    <lineage>
        <taxon>Eukaryota</taxon>
        <taxon>Fungi</taxon>
        <taxon>Fungi incertae sedis</taxon>
        <taxon>Mucoromycota</taxon>
        <taxon>Glomeromycotina</taxon>
        <taxon>Glomeromycetes</taxon>
        <taxon>Diversisporales</taxon>
        <taxon>Gigasporaceae</taxon>
        <taxon>Dentiscutata</taxon>
    </lineage>
</organism>
<keyword evidence="2" id="KW-1185">Reference proteome</keyword>